<dbReference type="GO" id="GO:0005741">
    <property type="term" value="C:mitochondrial outer membrane"/>
    <property type="evidence" value="ECO:0007669"/>
    <property type="project" value="TreeGrafter"/>
</dbReference>
<dbReference type="STRING" id="6526.A0A2C9LTL3"/>
<reference evidence="12" key="1">
    <citation type="submission" date="2020-05" db="UniProtKB">
        <authorList>
            <consortium name="EnsemblMetazoa"/>
        </authorList>
    </citation>
    <scope>IDENTIFICATION</scope>
    <source>
        <strain evidence="12">BB02</strain>
    </source>
</reference>
<evidence type="ECO:0000256" key="9">
    <source>
        <dbReference type="RuleBase" id="RU369084"/>
    </source>
</evidence>
<dbReference type="GO" id="GO:0046872">
    <property type="term" value="F:metal ion binding"/>
    <property type="evidence" value="ECO:0007669"/>
    <property type="project" value="UniProtKB-UniRule"/>
</dbReference>
<keyword evidence="9" id="KW-0256">Endoplasmic reticulum</keyword>
<name>A0A2C9LTL3_BIOGL</name>
<dbReference type="SMART" id="SM00704">
    <property type="entry name" value="ZnF_CDGSH"/>
    <property type="match status" value="1"/>
</dbReference>
<evidence type="ECO:0000256" key="4">
    <source>
        <dbReference type="ARBA" id="ARBA00022723"/>
    </source>
</evidence>
<dbReference type="Proteomes" id="UP000076420">
    <property type="component" value="Unassembled WGS sequence"/>
</dbReference>
<comment type="similarity">
    <text evidence="9">Belongs to the CISD protein family. CISD2 subfamily.</text>
</comment>
<evidence type="ECO:0000256" key="3">
    <source>
        <dbReference type="ARBA" id="ARBA00022714"/>
    </source>
</evidence>
<proteinExistence type="inferred from homology"/>
<evidence type="ECO:0000259" key="11">
    <source>
        <dbReference type="SMART" id="SM00704"/>
    </source>
</evidence>
<dbReference type="InterPro" id="IPR018967">
    <property type="entry name" value="FeS-contain_CDGSH-typ"/>
</dbReference>
<keyword evidence="6 9" id="KW-0408">Iron</keyword>
<dbReference type="GO" id="GO:0051537">
    <property type="term" value="F:2 iron, 2 sulfur cluster binding"/>
    <property type="evidence" value="ECO:0007669"/>
    <property type="project" value="UniProtKB-UniRule"/>
</dbReference>
<keyword evidence="5 9" id="KW-1133">Transmembrane helix</keyword>
<dbReference type="AlphaFoldDB" id="A0A2C9LTL3"/>
<keyword evidence="2 9" id="KW-0812">Transmembrane</keyword>
<evidence type="ECO:0000313" key="12">
    <source>
        <dbReference type="EnsemblMetazoa" id="BGLB034791-PA"/>
    </source>
</evidence>
<evidence type="ECO:0000256" key="7">
    <source>
        <dbReference type="ARBA" id="ARBA00023014"/>
    </source>
</evidence>
<evidence type="ECO:0000256" key="1">
    <source>
        <dbReference type="ARBA" id="ARBA00004167"/>
    </source>
</evidence>
<feature type="transmembrane region" description="Helical" evidence="9">
    <location>
        <begin position="36"/>
        <end position="54"/>
    </location>
</feature>
<dbReference type="KEGG" id="bgt:106063883"/>
<keyword evidence="8 9" id="KW-0472">Membrane</keyword>
<protein>
    <recommendedName>
        <fullName evidence="9">CDGSH iron-sulfur domain-containing protein 2 homologue</fullName>
    </recommendedName>
</protein>
<dbReference type="EnsemblMetazoa" id="BGLB034791-RA">
    <property type="protein sequence ID" value="BGLB034791-PA"/>
    <property type="gene ID" value="BGLB034791"/>
</dbReference>
<dbReference type="GO" id="GO:0010506">
    <property type="term" value="P:regulation of autophagy"/>
    <property type="evidence" value="ECO:0007669"/>
    <property type="project" value="UniProtKB-UniRule"/>
</dbReference>
<evidence type="ECO:0000256" key="6">
    <source>
        <dbReference type="ARBA" id="ARBA00023004"/>
    </source>
</evidence>
<feature type="region of interest" description="Disordered" evidence="10">
    <location>
        <begin position="112"/>
        <end position="135"/>
    </location>
</feature>
<dbReference type="Gene3D" id="3.40.5.90">
    <property type="entry name" value="CDGSH iron-sulfur domain, mitoNEET-type"/>
    <property type="match status" value="1"/>
</dbReference>
<dbReference type="PANTHER" id="PTHR13680:SF5">
    <property type="entry name" value="CDGSH IRON-SULFUR DOMAIN-CONTAINING PROTEIN 1"/>
    <property type="match status" value="1"/>
</dbReference>
<dbReference type="InterPro" id="IPR042216">
    <property type="entry name" value="MitoNEET_CISD"/>
</dbReference>
<sequence>MESLYTLFKVQLPKYLRSLPLPKNFAGFASTKSEEWFALVPFFLTVTFILYAMIHTICSRRRRRAVPKPKVNLSLMKEDPKVVTQMDIEDLGDKIAFCRCWRSKKFPLCDGSHNQHNEETKDNVGPLLLRRGEEK</sequence>
<feature type="domain" description="Iron-binding zinc finger CDGSH type" evidence="11">
    <location>
        <begin position="81"/>
        <end position="119"/>
    </location>
</feature>
<evidence type="ECO:0000256" key="2">
    <source>
        <dbReference type="ARBA" id="ARBA00022692"/>
    </source>
</evidence>
<organism evidence="12 13">
    <name type="scientific">Biomphalaria glabrata</name>
    <name type="common">Bloodfluke planorb</name>
    <name type="synonym">Freshwater snail</name>
    <dbReference type="NCBI Taxonomy" id="6526"/>
    <lineage>
        <taxon>Eukaryota</taxon>
        <taxon>Metazoa</taxon>
        <taxon>Spiralia</taxon>
        <taxon>Lophotrochozoa</taxon>
        <taxon>Mollusca</taxon>
        <taxon>Gastropoda</taxon>
        <taxon>Heterobranchia</taxon>
        <taxon>Euthyneura</taxon>
        <taxon>Panpulmonata</taxon>
        <taxon>Hygrophila</taxon>
        <taxon>Lymnaeoidea</taxon>
        <taxon>Planorbidae</taxon>
        <taxon>Biomphalaria</taxon>
    </lineage>
</organism>
<dbReference type="OrthoDB" id="449252at2759"/>
<dbReference type="PANTHER" id="PTHR13680">
    <property type="entry name" value="CDGSH IRON-SULFUR DOMAIN-CONTAINING PROTEIN 1"/>
    <property type="match status" value="1"/>
</dbReference>
<dbReference type="Pfam" id="PF10660">
    <property type="entry name" value="MitoNEET_N"/>
    <property type="match status" value="1"/>
</dbReference>
<dbReference type="FunFam" id="3.40.5.90:FF:000001">
    <property type="entry name" value="CDGSH iron-sulfur domain-containing protein 1"/>
    <property type="match status" value="1"/>
</dbReference>
<keyword evidence="7 9" id="KW-0411">Iron-sulfur</keyword>
<keyword evidence="3 9" id="KW-0001">2Fe-2S</keyword>
<comment type="subcellular location">
    <subcellularLocation>
        <location evidence="9">Endoplasmic reticulum membrane</location>
        <topology evidence="9">Single-pass membrane protein</topology>
    </subcellularLocation>
    <subcellularLocation>
        <location evidence="1">Membrane</location>
        <topology evidence="1">Single-pass membrane protein</topology>
    </subcellularLocation>
</comment>
<evidence type="ECO:0000256" key="8">
    <source>
        <dbReference type="ARBA" id="ARBA00023136"/>
    </source>
</evidence>
<keyword evidence="4 9" id="KW-0479">Metal-binding</keyword>
<feature type="compositionally biased region" description="Basic and acidic residues" evidence="10">
    <location>
        <begin position="113"/>
        <end position="122"/>
    </location>
</feature>
<dbReference type="GO" id="GO:0005789">
    <property type="term" value="C:endoplasmic reticulum membrane"/>
    <property type="evidence" value="ECO:0007669"/>
    <property type="project" value="UniProtKB-SubCell"/>
</dbReference>
<dbReference type="InterPro" id="IPR045131">
    <property type="entry name" value="CISD1/2"/>
</dbReference>
<dbReference type="VEuPathDB" id="VectorBase:BGLB034791"/>
<accession>A0A2C9LTL3</accession>
<dbReference type="VEuPathDB" id="VectorBase:BGLAX_038589"/>
<gene>
    <name evidence="12" type="primary">106063883</name>
</gene>
<dbReference type="Pfam" id="PF09360">
    <property type="entry name" value="zf-CDGSH"/>
    <property type="match status" value="1"/>
</dbReference>
<dbReference type="RefSeq" id="XP_013077814.2">
    <property type="nucleotide sequence ID" value="XM_013222360.2"/>
</dbReference>
<comment type="cofactor">
    <cofactor evidence="9">
        <name>[2Fe-2S] cluster</name>
        <dbReference type="ChEBI" id="CHEBI:190135"/>
    </cofactor>
    <text evidence="9">Binds 1 [2Fe-2S] cluster.</text>
</comment>
<evidence type="ECO:0000256" key="10">
    <source>
        <dbReference type="SAM" id="MobiDB-lite"/>
    </source>
</evidence>
<dbReference type="InterPro" id="IPR019610">
    <property type="entry name" value="FeS-contain_mitoNEET_N"/>
</dbReference>
<evidence type="ECO:0000256" key="5">
    <source>
        <dbReference type="ARBA" id="ARBA00022989"/>
    </source>
</evidence>
<evidence type="ECO:0000313" key="13">
    <source>
        <dbReference type="Proteomes" id="UP000076420"/>
    </source>
</evidence>